<feature type="transmembrane region" description="Helical" evidence="7">
    <location>
        <begin position="97"/>
        <end position="117"/>
    </location>
</feature>
<dbReference type="InterPro" id="IPR020846">
    <property type="entry name" value="MFS_dom"/>
</dbReference>
<dbReference type="OrthoDB" id="6339427at2759"/>
<sequence>MSPVTELDQKVKDQTAHLEKVDQLSTKSSDNSIFDTDNLDELDSIENTPSSKFVWLVSITASVGGLLFGYDTGIISAVLVYLDDDLGKILNSSDKELITSITSGGAFIGAVVAGLTADRYGRKGAIYVGAVLFIIGAILQACSYSLVQMTF</sequence>
<dbReference type="InterPro" id="IPR036259">
    <property type="entry name" value="MFS_trans_sf"/>
</dbReference>
<feature type="domain" description="Major facilitator superfamily (MFS) profile" evidence="8">
    <location>
        <begin position="57"/>
        <end position="151"/>
    </location>
</feature>
<dbReference type="AlphaFoldDB" id="A0A3E2GRT6"/>
<evidence type="ECO:0000313" key="10">
    <source>
        <dbReference type="Proteomes" id="UP000258309"/>
    </source>
</evidence>
<comment type="caution">
    <text evidence="9">The sequence shown here is derived from an EMBL/GenBank/DDBJ whole genome shotgun (WGS) entry which is preliminary data.</text>
</comment>
<evidence type="ECO:0000256" key="3">
    <source>
        <dbReference type="ARBA" id="ARBA00022448"/>
    </source>
</evidence>
<evidence type="ECO:0000256" key="2">
    <source>
        <dbReference type="ARBA" id="ARBA00010992"/>
    </source>
</evidence>
<keyword evidence="3" id="KW-0813">Transport</keyword>
<dbReference type="PANTHER" id="PTHR48020:SF22">
    <property type="entry name" value="MAJOR FACILITATOR SUPERFAMILY (MFS) PROFILE DOMAIN-CONTAINING PROTEIN-RELATED"/>
    <property type="match status" value="1"/>
</dbReference>
<gene>
    <name evidence="9" type="ORF">B7463_g12548</name>
</gene>
<protein>
    <recommendedName>
        <fullName evidence="8">Major facilitator superfamily (MFS) profile domain-containing protein</fullName>
    </recommendedName>
</protein>
<feature type="non-terminal residue" evidence="9">
    <location>
        <position position="151"/>
    </location>
</feature>
<feature type="transmembrane region" description="Helical" evidence="7">
    <location>
        <begin position="124"/>
        <end position="147"/>
    </location>
</feature>
<evidence type="ECO:0000256" key="7">
    <source>
        <dbReference type="SAM" id="Phobius"/>
    </source>
</evidence>
<dbReference type="Proteomes" id="UP000258309">
    <property type="component" value="Unassembled WGS sequence"/>
</dbReference>
<dbReference type="InterPro" id="IPR005828">
    <property type="entry name" value="MFS_sugar_transport-like"/>
</dbReference>
<accession>A0A3E2GRT6</accession>
<dbReference type="PROSITE" id="PS50850">
    <property type="entry name" value="MFS"/>
    <property type="match status" value="1"/>
</dbReference>
<proteinExistence type="inferred from homology"/>
<feature type="transmembrane region" description="Helical" evidence="7">
    <location>
        <begin position="53"/>
        <end position="82"/>
    </location>
</feature>
<name>A0A3E2GRT6_SCYLI</name>
<dbReference type="PROSITE" id="PS00216">
    <property type="entry name" value="SUGAR_TRANSPORT_1"/>
    <property type="match status" value="1"/>
</dbReference>
<dbReference type="GO" id="GO:0005366">
    <property type="term" value="F:myo-inositol:proton symporter activity"/>
    <property type="evidence" value="ECO:0007669"/>
    <property type="project" value="TreeGrafter"/>
</dbReference>
<evidence type="ECO:0000256" key="4">
    <source>
        <dbReference type="ARBA" id="ARBA00022692"/>
    </source>
</evidence>
<feature type="non-terminal residue" evidence="9">
    <location>
        <position position="1"/>
    </location>
</feature>
<dbReference type="SUPFAM" id="SSF103473">
    <property type="entry name" value="MFS general substrate transporter"/>
    <property type="match status" value="1"/>
</dbReference>
<organism evidence="9 10">
    <name type="scientific">Scytalidium lignicola</name>
    <name type="common">Hyphomycete</name>
    <dbReference type="NCBI Taxonomy" id="5539"/>
    <lineage>
        <taxon>Eukaryota</taxon>
        <taxon>Fungi</taxon>
        <taxon>Dikarya</taxon>
        <taxon>Ascomycota</taxon>
        <taxon>Pezizomycotina</taxon>
        <taxon>Leotiomycetes</taxon>
        <taxon>Leotiomycetes incertae sedis</taxon>
        <taxon>Scytalidium</taxon>
    </lineage>
</organism>
<dbReference type="GO" id="GO:1904679">
    <property type="term" value="P:myo-inositol import across plasma membrane"/>
    <property type="evidence" value="ECO:0007669"/>
    <property type="project" value="TreeGrafter"/>
</dbReference>
<keyword evidence="5 7" id="KW-1133">Transmembrane helix</keyword>
<keyword evidence="10" id="KW-1185">Reference proteome</keyword>
<comment type="subcellular location">
    <subcellularLocation>
        <location evidence="1">Membrane</location>
        <topology evidence="1">Multi-pass membrane protein</topology>
    </subcellularLocation>
</comment>
<evidence type="ECO:0000256" key="1">
    <source>
        <dbReference type="ARBA" id="ARBA00004141"/>
    </source>
</evidence>
<dbReference type="InterPro" id="IPR005829">
    <property type="entry name" value="Sugar_transporter_CS"/>
</dbReference>
<dbReference type="InterPro" id="IPR050814">
    <property type="entry name" value="Myo-inositol_Transporter"/>
</dbReference>
<dbReference type="EMBL" id="NCSJ02000608">
    <property type="protein sequence ID" value="RFU23790.1"/>
    <property type="molecule type" value="Genomic_DNA"/>
</dbReference>
<keyword evidence="6 7" id="KW-0472">Membrane</keyword>
<dbReference type="Gene3D" id="1.20.1250.20">
    <property type="entry name" value="MFS general substrate transporter like domains"/>
    <property type="match status" value="1"/>
</dbReference>
<comment type="similarity">
    <text evidence="2">Belongs to the major facilitator superfamily. Sugar transporter (TC 2.A.1.1) family.</text>
</comment>
<evidence type="ECO:0000256" key="5">
    <source>
        <dbReference type="ARBA" id="ARBA00022989"/>
    </source>
</evidence>
<dbReference type="PANTHER" id="PTHR48020">
    <property type="entry name" value="PROTON MYO-INOSITOL COTRANSPORTER"/>
    <property type="match status" value="1"/>
</dbReference>
<evidence type="ECO:0000313" key="9">
    <source>
        <dbReference type="EMBL" id="RFU23790.1"/>
    </source>
</evidence>
<dbReference type="GO" id="GO:0016020">
    <property type="term" value="C:membrane"/>
    <property type="evidence" value="ECO:0007669"/>
    <property type="project" value="UniProtKB-SubCell"/>
</dbReference>
<reference evidence="9 10" key="1">
    <citation type="submission" date="2018-05" db="EMBL/GenBank/DDBJ databases">
        <title>Draft genome sequence of Scytalidium lignicola DSM 105466, a ubiquitous saprotrophic fungus.</title>
        <authorList>
            <person name="Buettner E."/>
            <person name="Gebauer A.M."/>
            <person name="Hofrichter M."/>
            <person name="Liers C."/>
            <person name="Kellner H."/>
        </authorList>
    </citation>
    <scope>NUCLEOTIDE SEQUENCE [LARGE SCALE GENOMIC DNA]</scope>
    <source>
        <strain evidence="9 10">DSM 105466</strain>
    </source>
</reference>
<evidence type="ECO:0000259" key="8">
    <source>
        <dbReference type="PROSITE" id="PS50850"/>
    </source>
</evidence>
<keyword evidence="4 7" id="KW-0812">Transmembrane</keyword>
<dbReference type="Pfam" id="PF00083">
    <property type="entry name" value="Sugar_tr"/>
    <property type="match status" value="1"/>
</dbReference>
<evidence type="ECO:0000256" key="6">
    <source>
        <dbReference type="ARBA" id="ARBA00023136"/>
    </source>
</evidence>